<reference evidence="2 3" key="1">
    <citation type="submission" date="2015-10" db="EMBL/GenBank/DDBJ databases">
        <title>Genome analyses suggest a sexual origin of heterokaryosis in a supposedly ancient asexual fungus.</title>
        <authorList>
            <person name="Ropars J."/>
            <person name="Sedzielewska K."/>
            <person name="Noel J."/>
            <person name="Charron P."/>
            <person name="Farinelli L."/>
            <person name="Marton T."/>
            <person name="Kruger M."/>
            <person name="Pelin A."/>
            <person name="Brachmann A."/>
            <person name="Corradi N."/>
        </authorList>
    </citation>
    <scope>NUCLEOTIDE SEQUENCE [LARGE SCALE GENOMIC DNA]</scope>
    <source>
        <strain evidence="2 3">A4</strain>
    </source>
</reference>
<evidence type="ECO:0000313" key="3">
    <source>
        <dbReference type="Proteomes" id="UP000234323"/>
    </source>
</evidence>
<feature type="region of interest" description="Disordered" evidence="1">
    <location>
        <begin position="700"/>
        <end position="729"/>
    </location>
</feature>
<evidence type="ECO:0000313" key="2">
    <source>
        <dbReference type="EMBL" id="PKY53009.1"/>
    </source>
</evidence>
<proteinExistence type="predicted"/>
<dbReference type="VEuPathDB" id="FungiDB:RhiirFUN_022423"/>
<evidence type="ECO:0000256" key="1">
    <source>
        <dbReference type="SAM" id="MobiDB-lite"/>
    </source>
</evidence>
<comment type="caution">
    <text evidence="2">The sequence shown here is derived from an EMBL/GenBank/DDBJ whole genome shotgun (WGS) entry which is preliminary data.</text>
</comment>
<dbReference type="VEuPathDB" id="FungiDB:RhiirFUN_023502"/>
<accession>A0A2I1H296</accession>
<protein>
    <submittedName>
        <fullName evidence="2">Uncharacterized protein</fullName>
    </submittedName>
</protein>
<sequence>MADIYEVLEQIKINHEREKHIEGKDEYQEDPSCLKCFGMRKKYEQEWFKIFWKVFQKVILEAESYNRNTVIKLMEYITLTRKEGEEKYPSRKVRVKNREKIKEKSEGLLDTVIISIRYRNKPDYMKMGIKSIIKVISEHYMFDEEDNLLIDNKVEENLLGNRELLTYGYIIEDDELDIRFLRFEEWLEESELTTIKDKKYINMRYFKEILHLEENIIKEENRDKVREFQKKIDYQWSNNYVKPWKNDDLTDKIIGKLFETKGFNKEYDNVEELVSSNEEDDVSENIKEIKRRHEIEKYNESREKYQVDPSCLKCYNTNEIEIGDLFTRFWKIFQKVILEAMSYNRNTYIKLMEYIILTRKDGEERYPSSKKKRNKEFEKIRKEEEKLLDIVVRSIRYRNKSDYKKMGIISVIKVICEHYILSEDNEFILDDRTEENLLGNRELLTYKYIIEDDELDIRFTKFEEWLDEIESITIKNKGYGTMRHFKEILHLEENIVEEENREKVKKFQKSITYQCDVGELESSDDIGESSSNEKDEHIEKIYRNYWLKNGYEIDIEEIRRIINFRIEYEIIKTKDFIENYMTIKELDDEGVIEELRRWYNTNAMECPLCNKMILTREAVEYNEEFIGKICRSCSEREEEDIDGIDKRIRELKKICDEMKIIITERELLRLTSMGYTDGEILDDELEEELRKKLDKLLKEQAGIMDSEESGEKSDNEESEEDNTDESEKIGEILEEYEIWEENIEDFNENEFENNNENVINTEGFGLSQNSDSNNSLNIKDSDIENSDTESEIFDYNLQELFQENILLNMAT</sequence>
<name>A0A2I1H296_9GLOM</name>
<dbReference type="VEuPathDB" id="FungiDB:FUN_017510"/>
<gene>
    <name evidence="2" type="ORF">RhiirA4_470986</name>
</gene>
<dbReference type="VEuPathDB" id="FungiDB:RhiirA1_476333"/>
<dbReference type="AlphaFoldDB" id="A0A2I1H296"/>
<keyword evidence="3" id="KW-1185">Reference proteome</keyword>
<dbReference type="VEuPathDB" id="FungiDB:RhiirA1_479997"/>
<organism evidence="2 3">
    <name type="scientific">Rhizophagus irregularis</name>
    <dbReference type="NCBI Taxonomy" id="588596"/>
    <lineage>
        <taxon>Eukaryota</taxon>
        <taxon>Fungi</taxon>
        <taxon>Fungi incertae sedis</taxon>
        <taxon>Mucoromycota</taxon>
        <taxon>Glomeromycotina</taxon>
        <taxon>Glomeromycetes</taxon>
        <taxon>Glomerales</taxon>
        <taxon>Glomeraceae</taxon>
        <taxon>Rhizophagus</taxon>
    </lineage>
</organism>
<dbReference type="EMBL" id="LLXI01001309">
    <property type="protein sequence ID" value="PKY53009.1"/>
    <property type="molecule type" value="Genomic_DNA"/>
</dbReference>
<feature type="non-terminal residue" evidence="2">
    <location>
        <position position="811"/>
    </location>
</feature>
<dbReference type="Proteomes" id="UP000234323">
    <property type="component" value="Unassembled WGS sequence"/>
</dbReference>